<keyword evidence="2" id="KW-1185">Reference proteome</keyword>
<name>A0ACB6QQR8_9PLEO</name>
<reference evidence="1" key="1">
    <citation type="journal article" date="2020" name="Stud. Mycol.">
        <title>101 Dothideomycetes genomes: a test case for predicting lifestyles and emergence of pathogens.</title>
        <authorList>
            <person name="Haridas S."/>
            <person name="Albert R."/>
            <person name="Binder M."/>
            <person name="Bloem J."/>
            <person name="Labutti K."/>
            <person name="Salamov A."/>
            <person name="Andreopoulos B."/>
            <person name="Baker S."/>
            <person name="Barry K."/>
            <person name="Bills G."/>
            <person name="Bluhm B."/>
            <person name="Cannon C."/>
            <person name="Castanera R."/>
            <person name="Culley D."/>
            <person name="Daum C."/>
            <person name="Ezra D."/>
            <person name="Gonzalez J."/>
            <person name="Henrissat B."/>
            <person name="Kuo A."/>
            <person name="Liang C."/>
            <person name="Lipzen A."/>
            <person name="Lutzoni F."/>
            <person name="Magnuson J."/>
            <person name="Mondo S."/>
            <person name="Nolan M."/>
            <person name="Ohm R."/>
            <person name="Pangilinan J."/>
            <person name="Park H.-J."/>
            <person name="Ramirez L."/>
            <person name="Alfaro M."/>
            <person name="Sun H."/>
            <person name="Tritt A."/>
            <person name="Yoshinaga Y."/>
            <person name="Zwiers L.-H."/>
            <person name="Turgeon B."/>
            <person name="Goodwin S."/>
            <person name="Spatafora J."/>
            <person name="Crous P."/>
            <person name="Grigoriev I."/>
        </authorList>
    </citation>
    <scope>NUCLEOTIDE SEQUENCE</scope>
    <source>
        <strain evidence="1">ATCC 200398</strain>
    </source>
</reference>
<evidence type="ECO:0000313" key="1">
    <source>
        <dbReference type="EMBL" id="KAF2469256.1"/>
    </source>
</evidence>
<gene>
    <name evidence="1" type="ORF">BDR25DRAFT_326151</name>
</gene>
<proteinExistence type="predicted"/>
<dbReference type="Proteomes" id="UP000799755">
    <property type="component" value="Unassembled WGS sequence"/>
</dbReference>
<evidence type="ECO:0000313" key="2">
    <source>
        <dbReference type="Proteomes" id="UP000799755"/>
    </source>
</evidence>
<accession>A0ACB6QQR8</accession>
<organism evidence="1 2">
    <name type="scientific">Lindgomyces ingoldianus</name>
    <dbReference type="NCBI Taxonomy" id="673940"/>
    <lineage>
        <taxon>Eukaryota</taxon>
        <taxon>Fungi</taxon>
        <taxon>Dikarya</taxon>
        <taxon>Ascomycota</taxon>
        <taxon>Pezizomycotina</taxon>
        <taxon>Dothideomycetes</taxon>
        <taxon>Pleosporomycetidae</taxon>
        <taxon>Pleosporales</taxon>
        <taxon>Lindgomycetaceae</taxon>
        <taxon>Lindgomyces</taxon>
    </lineage>
</organism>
<dbReference type="EMBL" id="MU003512">
    <property type="protein sequence ID" value="KAF2469256.1"/>
    <property type="molecule type" value="Genomic_DNA"/>
</dbReference>
<protein>
    <submittedName>
        <fullName evidence="1">Alcohol dehydrogenase</fullName>
    </submittedName>
</protein>
<sequence>MGEQHREETHAERRIPFISLLVKIASQSLPATHYALVQRAHNEPLELKSVPVQEVLPGSAVVKIVSTPVVSYAKEVYNGTRNYLYPSPFTPGTMAIGRVVAFGHDSTNLQEGQLVYVDCMIRSRDNPSDVFLHGLHEGFTPGTRKLMSEVWRDGCWAGYCRIPLENVYPLKEGLLMKELGYRETDLATIGRYMVVYGGLKDINLQAGETIAVAPATGGFGGAAVMVAIAMGATVIAMGRNESVLANISSKFEDGRVKVVKMTGDVEQDTRELRKAARGPIDAAFDIAPPMAAKSTHLKACISAMRHGGRISLMAGLQGDSSIPYHAVMHKDLTLKGKWMYGRDEVLGVIRLVETGVLKIGEPGGLKIAGNYPYKDWEKALDAANTNSGWEAFVVMRP</sequence>
<comment type="caution">
    <text evidence="1">The sequence shown here is derived from an EMBL/GenBank/DDBJ whole genome shotgun (WGS) entry which is preliminary data.</text>
</comment>